<feature type="domain" description="ATP-grasp" evidence="4">
    <location>
        <begin position="165"/>
        <end position="370"/>
    </location>
</feature>
<dbReference type="InterPro" id="IPR003135">
    <property type="entry name" value="ATP-grasp_carboxylate-amine"/>
</dbReference>
<protein>
    <submittedName>
        <fullName evidence="5">ATP-grasp domain-containing protein</fullName>
    </submittedName>
</protein>
<organism evidence="5">
    <name type="scientific">Paenibacillus sp. SYP-B3998</name>
    <dbReference type="NCBI Taxonomy" id="2678564"/>
    <lineage>
        <taxon>Bacteria</taxon>
        <taxon>Bacillati</taxon>
        <taxon>Bacillota</taxon>
        <taxon>Bacilli</taxon>
        <taxon>Bacillales</taxon>
        <taxon>Paenibacillaceae</taxon>
        <taxon>Paenibacillus</taxon>
    </lineage>
</organism>
<dbReference type="PANTHER" id="PTHR37018:SF1">
    <property type="entry name" value="CULTURE SPECIFIC PROTEIN, PUTATIVE (AFU_ORTHOLOGUE AFUA_2G00130)-RELATED"/>
    <property type="match status" value="1"/>
</dbReference>
<comment type="caution">
    <text evidence="5">The sequence shown here is derived from an EMBL/GenBank/DDBJ whole genome shotgun (WGS) entry which is preliminary data.</text>
</comment>
<dbReference type="PANTHER" id="PTHR37018">
    <property type="entry name" value="CULTURE SPECIFIC PROTEIN, PUTATIVE (AFU_ORTHOLOGUE AFUA_2G00130)-RELATED"/>
    <property type="match status" value="1"/>
</dbReference>
<dbReference type="RefSeq" id="WP_163944762.1">
    <property type="nucleotide sequence ID" value="NZ_JAAIKC010000002.1"/>
</dbReference>
<dbReference type="PROSITE" id="PS50975">
    <property type="entry name" value="ATP_GRASP"/>
    <property type="match status" value="1"/>
</dbReference>
<name>A0A6G3ZVM3_9BACL</name>
<dbReference type="InterPro" id="IPR041356">
    <property type="entry name" value="PGM1_C"/>
</dbReference>
<keyword evidence="2 3" id="KW-0067">ATP-binding</keyword>
<dbReference type="InterPro" id="IPR040754">
    <property type="entry name" value="PreAtp-grasp"/>
</dbReference>
<dbReference type="Pfam" id="PF02222">
    <property type="entry name" value="ATP-grasp"/>
    <property type="match status" value="1"/>
</dbReference>
<keyword evidence="1 3" id="KW-0547">Nucleotide-binding</keyword>
<gene>
    <name evidence="5" type="ORF">GK047_09590</name>
</gene>
<sequence length="457" mass="51722">MSQTFHLIEYLTVNRDRGILIWILNIGAEKYWNRVHAGIVDRSEEMTVNRVEEMNLLLCREQDVLILRERPSESYLAHLKRLGFATPTILVPEETDPLTPISELVLKDEQLQKTLSNIAKDADDVYFVPYAVTHLEESIANNCGLQLVGAPSGVNAVVNDKIFNRHIAEQLGLDVCQGKVCHSVQEIRDEYERLTNGEQRFEKIIIKEPHGASGKGLYIIESPEKLSAILARLARVARSHEDAKWLVEGWYLKKADVNYQIYVAPNGEVDVFSIKQQVLRDTVYIGSKAPAELDEVVLEAYHDFGKRIGNYLYSIGYSGVAGIDSIITDDDLIIPIIEINGRFTLSTYISFIGHVLGEQRLYSRYFKLVSDSPCDYDELQRVLQQENILYNQATGEGVLVYTSATLPLRLDASSGSYTGRLFTLILARDWEGVEAYNERLEHVVQHFASLRLPASSR</sequence>
<dbReference type="EMBL" id="JAAIKC010000002">
    <property type="protein sequence ID" value="NEW06263.1"/>
    <property type="molecule type" value="Genomic_DNA"/>
</dbReference>
<dbReference type="Pfam" id="PF18604">
    <property type="entry name" value="PreAtp-grasp"/>
    <property type="match status" value="1"/>
</dbReference>
<accession>A0A6G3ZVM3</accession>
<evidence type="ECO:0000256" key="1">
    <source>
        <dbReference type="ARBA" id="ARBA00022741"/>
    </source>
</evidence>
<evidence type="ECO:0000313" key="5">
    <source>
        <dbReference type="EMBL" id="NEW06263.1"/>
    </source>
</evidence>
<evidence type="ECO:0000256" key="2">
    <source>
        <dbReference type="ARBA" id="ARBA00022840"/>
    </source>
</evidence>
<proteinExistence type="predicted"/>
<reference evidence="5" key="1">
    <citation type="submission" date="2020-02" db="EMBL/GenBank/DDBJ databases">
        <authorList>
            <person name="Shen X.-R."/>
            <person name="Zhang Y.-X."/>
        </authorList>
    </citation>
    <scope>NUCLEOTIDE SEQUENCE</scope>
    <source>
        <strain evidence="5">SYP-B3998</strain>
    </source>
</reference>
<dbReference type="SUPFAM" id="SSF56059">
    <property type="entry name" value="Glutathione synthetase ATP-binding domain-like"/>
    <property type="match status" value="1"/>
</dbReference>
<dbReference type="Gene3D" id="3.30.470.20">
    <property type="entry name" value="ATP-grasp fold, B domain"/>
    <property type="match status" value="1"/>
</dbReference>
<dbReference type="GO" id="GO:0005524">
    <property type="term" value="F:ATP binding"/>
    <property type="evidence" value="ECO:0007669"/>
    <property type="project" value="UniProtKB-UniRule"/>
</dbReference>
<dbReference type="Pfam" id="PF18105">
    <property type="entry name" value="PGM1_C"/>
    <property type="match status" value="1"/>
</dbReference>
<dbReference type="AlphaFoldDB" id="A0A6G3ZVM3"/>
<dbReference type="InterPro" id="IPR053269">
    <property type="entry name" value="Asp-Met_ligase"/>
</dbReference>
<evidence type="ECO:0000259" key="4">
    <source>
        <dbReference type="PROSITE" id="PS50975"/>
    </source>
</evidence>
<dbReference type="GO" id="GO:0046872">
    <property type="term" value="F:metal ion binding"/>
    <property type="evidence" value="ECO:0007669"/>
    <property type="project" value="InterPro"/>
</dbReference>
<dbReference type="InterPro" id="IPR011761">
    <property type="entry name" value="ATP-grasp"/>
</dbReference>
<evidence type="ECO:0000256" key="3">
    <source>
        <dbReference type="PROSITE-ProRule" id="PRU00409"/>
    </source>
</evidence>